<dbReference type="GO" id="GO:0044732">
    <property type="term" value="C:mitotic spindle pole body"/>
    <property type="evidence" value="ECO:0007669"/>
    <property type="project" value="TreeGrafter"/>
</dbReference>
<sequence>MPRPSTEPNLPPSLQNYYQKQQEYAGLQALREASGNLVQRAEKLAEMSHIMADGGEAIGEVMKNWPHVFSVLNLFTSQMEQKSNLPSRHEGEEEQGPLPCLVRLPYGGETSTTETSQNTSLDKHQQ</sequence>
<reference evidence="19" key="1">
    <citation type="submission" date="2016-06" db="EMBL/GenBank/DDBJ databases">
        <authorList>
            <person name="Cuomo C."/>
            <person name="Litvintseva A."/>
            <person name="Heitman J."/>
            <person name="Chen Y."/>
            <person name="Sun S."/>
            <person name="Springer D."/>
            <person name="Dromer F."/>
            <person name="Young S."/>
            <person name="Zeng Q."/>
            <person name="Chapman S."/>
            <person name="Gujja S."/>
            <person name="Saif S."/>
            <person name="Birren B."/>
        </authorList>
    </citation>
    <scope>NUCLEOTIDE SEQUENCE</scope>
    <source>
        <strain evidence="19">CBS 7841</strain>
    </source>
</reference>
<evidence type="ECO:0000313" key="20">
    <source>
        <dbReference type="Proteomes" id="UP000094043"/>
    </source>
</evidence>
<keyword evidence="11" id="KW-0159">Chromosome partition</keyword>
<evidence type="ECO:0000256" key="10">
    <source>
        <dbReference type="ARBA" id="ARBA00022776"/>
    </source>
</evidence>
<keyword evidence="13" id="KW-0206">Cytoskeleton</keyword>
<reference evidence="19" key="2">
    <citation type="journal article" date="2022" name="Elife">
        <title>Obligate sexual reproduction of a homothallic fungus closely related to the Cryptococcus pathogenic species complex.</title>
        <authorList>
            <person name="Passer A.R."/>
            <person name="Clancey S.A."/>
            <person name="Shea T."/>
            <person name="David-Palma M."/>
            <person name="Averette A.F."/>
            <person name="Boekhout T."/>
            <person name="Porcel B.M."/>
            <person name="Nowrousian M."/>
            <person name="Cuomo C.A."/>
            <person name="Sun S."/>
            <person name="Heitman J."/>
            <person name="Coelho M.A."/>
        </authorList>
    </citation>
    <scope>NUCLEOTIDE SEQUENCE</scope>
    <source>
        <strain evidence="19">CBS 7841</strain>
    </source>
</reference>
<dbReference type="Proteomes" id="UP000094043">
    <property type="component" value="Chromosome 4"/>
</dbReference>
<keyword evidence="10" id="KW-0498">Mitosis</keyword>
<evidence type="ECO:0000256" key="13">
    <source>
        <dbReference type="ARBA" id="ARBA00023212"/>
    </source>
</evidence>
<comment type="subcellular location">
    <subcellularLocation>
        <location evidence="3">Chromosome</location>
        <location evidence="3">Centromere</location>
        <location evidence="3">Kinetochore</location>
    </subcellularLocation>
    <subcellularLocation>
        <location evidence="2">Cytoplasm</location>
        <location evidence="2">Cytoskeleton</location>
        <location evidence="2">Spindle</location>
    </subcellularLocation>
    <subcellularLocation>
        <location evidence="1">Nucleus</location>
    </subcellularLocation>
</comment>
<dbReference type="VEuPathDB" id="FungiDB:L203_02820"/>
<dbReference type="InterPro" id="IPR013963">
    <property type="entry name" value="DASH_Dad2"/>
</dbReference>
<feature type="compositionally biased region" description="Low complexity" evidence="18">
    <location>
        <begin position="107"/>
        <end position="116"/>
    </location>
</feature>
<keyword evidence="16" id="KW-0137">Centromere</keyword>
<dbReference type="AlphaFoldDB" id="A0A1E3IHZ1"/>
<evidence type="ECO:0000256" key="17">
    <source>
        <dbReference type="ARBA" id="ARBA00030568"/>
    </source>
</evidence>
<evidence type="ECO:0000256" key="2">
    <source>
        <dbReference type="ARBA" id="ARBA00004186"/>
    </source>
</evidence>
<evidence type="ECO:0000256" key="14">
    <source>
        <dbReference type="ARBA" id="ARBA00023242"/>
    </source>
</evidence>
<dbReference type="GeneID" id="91087794"/>
<name>A0A1E3IHZ1_9TREE</name>
<protein>
    <recommendedName>
        <fullName evidence="5">DASH complex subunit DAD2</fullName>
    </recommendedName>
    <alternativeName>
        <fullName evidence="17">Outer kinetochore protein DAD2</fullName>
    </alternativeName>
</protein>
<evidence type="ECO:0000256" key="5">
    <source>
        <dbReference type="ARBA" id="ARBA00020260"/>
    </source>
</evidence>
<dbReference type="GO" id="GO:0005874">
    <property type="term" value="C:microtubule"/>
    <property type="evidence" value="ECO:0007669"/>
    <property type="project" value="UniProtKB-KW"/>
</dbReference>
<evidence type="ECO:0000256" key="11">
    <source>
        <dbReference type="ARBA" id="ARBA00022829"/>
    </source>
</evidence>
<dbReference type="GO" id="GO:0042729">
    <property type="term" value="C:DASH complex"/>
    <property type="evidence" value="ECO:0007669"/>
    <property type="project" value="InterPro"/>
</dbReference>
<comment type="similarity">
    <text evidence="4">Belongs to the DASH complex DAD2 family.</text>
</comment>
<evidence type="ECO:0000256" key="15">
    <source>
        <dbReference type="ARBA" id="ARBA00023306"/>
    </source>
</evidence>
<keyword evidence="9" id="KW-0493">Microtubule</keyword>
<evidence type="ECO:0000256" key="16">
    <source>
        <dbReference type="ARBA" id="ARBA00023328"/>
    </source>
</evidence>
<keyword evidence="15" id="KW-0131">Cell cycle</keyword>
<dbReference type="GO" id="GO:0000278">
    <property type="term" value="P:mitotic cell cycle"/>
    <property type="evidence" value="ECO:0007669"/>
    <property type="project" value="InterPro"/>
</dbReference>
<evidence type="ECO:0000256" key="6">
    <source>
        <dbReference type="ARBA" id="ARBA00022454"/>
    </source>
</evidence>
<reference evidence="19" key="3">
    <citation type="submission" date="2024-01" db="EMBL/GenBank/DDBJ databases">
        <authorList>
            <person name="Coelho M.A."/>
            <person name="David-Palma M."/>
            <person name="Shea T."/>
            <person name="Sun S."/>
            <person name="Cuomo C.A."/>
            <person name="Heitman J."/>
        </authorList>
    </citation>
    <scope>NUCLEOTIDE SEQUENCE</scope>
    <source>
        <strain evidence="19">CBS 7841</strain>
    </source>
</reference>
<keyword evidence="6" id="KW-0158">Chromosome</keyword>
<organism evidence="19 20">
    <name type="scientific">Cryptococcus depauperatus CBS 7841</name>
    <dbReference type="NCBI Taxonomy" id="1295531"/>
    <lineage>
        <taxon>Eukaryota</taxon>
        <taxon>Fungi</taxon>
        <taxon>Dikarya</taxon>
        <taxon>Basidiomycota</taxon>
        <taxon>Agaricomycotina</taxon>
        <taxon>Tremellomycetes</taxon>
        <taxon>Tremellales</taxon>
        <taxon>Cryptococcaceae</taxon>
        <taxon>Cryptococcus</taxon>
    </lineage>
</organism>
<dbReference type="RefSeq" id="XP_066069077.1">
    <property type="nucleotide sequence ID" value="XM_066212980.1"/>
</dbReference>
<evidence type="ECO:0000256" key="7">
    <source>
        <dbReference type="ARBA" id="ARBA00022490"/>
    </source>
</evidence>
<keyword evidence="12" id="KW-0995">Kinetochore</keyword>
<evidence type="ECO:0000256" key="4">
    <source>
        <dbReference type="ARBA" id="ARBA00005501"/>
    </source>
</evidence>
<keyword evidence="8" id="KW-0132">Cell division</keyword>
<evidence type="ECO:0000256" key="12">
    <source>
        <dbReference type="ARBA" id="ARBA00022838"/>
    </source>
</evidence>
<evidence type="ECO:0000256" key="8">
    <source>
        <dbReference type="ARBA" id="ARBA00022618"/>
    </source>
</evidence>
<dbReference type="PANTHER" id="PTHR28036">
    <property type="entry name" value="DASH COMPLEX SUBUNIT DAD2"/>
    <property type="match status" value="1"/>
</dbReference>
<dbReference type="OrthoDB" id="3230169at2759"/>
<feature type="region of interest" description="Disordered" evidence="18">
    <location>
        <begin position="80"/>
        <end position="126"/>
    </location>
</feature>
<keyword evidence="14" id="KW-0539">Nucleus</keyword>
<evidence type="ECO:0000256" key="3">
    <source>
        <dbReference type="ARBA" id="ARBA00004629"/>
    </source>
</evidence>
<proteinExistence type="inferred from homology"/>
<dbReference type="Pfam" id="PF08654">
    <property type="entry name" value="DASH_Dad2"/>
    <property type="match status" value="1"/>
</dbReference>
<dbReference type="KEGG" id="cdep:91087794"/>
<evidence type="ECO:0000256" key="1">
    <source>
        <dbReference type="ARBA" id="ARBA00004123"/>
    </source>
</evidence>
<evidence type="ECO:0000256" key="9">
    <source>
        <dbReference type="ARBA" id="ARBA00022701"/>
    </source>
</evidence>
<evidence type="ECO:0000256" key="18">
    <source>
        <dbReference type="SAM" id="MobiDB-lite"/>
    </source>
</evidence>
<dbReference type="EMBL" id="CP143787">
    <property type="protein sequence ID" value="WVN88377.1"/>
    <property type="molecule type" value="Genomic_DNA"/>
</dbReference>
<keyword evidence="20" id="KW-1185">Reference proteome</keyword>
<dbReference type="PANTHER" id="PTHR28036:SF1">
    <property type="entry name" value="DASH COMPLEX SUBUNIT DAD2"/>
    <property type="match status" value="1"/>
</dbReference>
<keyword evidence="7" id="KW-0963">Cytoplasm</keyword>
<dbReference type="GO" id="GO:0008608">
    <property type="term" value="P:attachment of spindle microtubules to kinetochore"/>
    <property type="evidence" value="ECO:0007669"/>
    <property type="project" value="TreeGrafter"/>
</dbReference>
<accession>A0A1E3IHZ1</accession>
<dbReference type="GO" id="GO:0051301">
    <property type="term" value="P:cell division"/>
    <property type="evidence" value="ECO:0007669"/>
    <property type="project" value="UniProtKB-KW"/>
</dbReference>
<evidence type="ECO:0000313" key="19">
    <source>
        <dbReference type="EMBL" id="WVN88377.1"/>
    </source>
</evidence>
<dbReference type="GO" id="GO:1990023">
    <property type="term" value="C:mitotic spindle midzone"/>
    <property type="evidence" value="ECO:0007669"/>
    <property type="project" value="TreeGrafter"/>
</dbReference>
<gene>
    <name evidence="19" type="ORF">L203_103583</name>
</gene>